<evidence type="ECO:0000313" key="1">
    <source>
        <dbReference type="EMBL" id="TFB03646.1"/>
    </source>
</evidence>
<accession>A0ABY2H695</accession>
<evidence type="ECO:0000313" key="2">
    <source>
        <dbReference type="Proteomes" id="UP001642720"/>
    </source>
</evidence>
<keyword evidence="2" id="KW-1185">Reference proteome</keyword>
<organism evidence="1 2">
    <name type="scientific">Trichoderma ghanense</name>
    <dbReference type="NCBI Taxonomy" id="65468"/>
    <lineage>
        <taxon>Eukaryota</taxon>
        <taxon>Fungi</taxon>
        <taxon>Dikarya</taxon>
        <taxon>Ascomycota</taxon>
        <taxon>Pezizomycotina</taxon>
        <taxon>Sordariomycetes</taxon>
        <taxon>Hypocreomycetidae</taxon>
        <taxon>Hypocreales</taxon>
        <taxon>Hypocreaceae</taxon>
        <taxon>Trichoderma</taxon>
    </lineage>
</organism>
<sequence length="72" mass="8053">MNRFGLFIPIPGSKGKHKDVAGFRHLALRTQKTETVAFIRGEASIVVEELGIAGRESSRWRRDVDGTVVECR</sequence>
<dbReference type="EMBL" id="PPTA01000005">
    <property type="protein sequence ID" value="TFB03646.1"/>
    <property type="molecule type" value="Genomic_DNA"/>
</dbReference>
<dbReference type="Proteomes" id="UP001642720">
    <property type="component" value="Unassembled WGS sequence"/>
</dbReference>
<dbReference type="GeneID" id="300576551"/>
<dbReference type="RefSeq" id="XP_073559847.1">
    <property type="nucleotide sequence ID" value="XM_073702101.1"/>
</dbReference>
<comment type="caution">
    <text evidence="1">The sequence shown here is derived from an EMBL/GenBank/DDBJ whole genome shotgun (WGS) entry which is preliminary data.</text>
</comment>
<reference evidence="1 2" key="1">
    <citation type="submission" date="2018-01" db="EMBL/GenBank/DDBJ databases">
        <title>Genome characterization of the sugarcane-associated fungus Trichoderma ghanense CCMA-1212 and their application in lignocelulose bioconversion.</title>
        <authorList>
            <person name="Steindorff A.S."/>
            <person name="Mendes T.D."/>
            <person name="Vilela E.S.D."/>
            <person name="Rodrigues D.S."/>
            <person name="Formighieri E.F."/>
            <person name="Melo I.S."/>
            <person name="Favaro L.C.L."/>
        </authorList>
    </citation>
    <scope>NUCLEOTIDE SEQUENCE [LARGE SCALE GENOMIC DNA]</scope>
    <source>
        <strain evidence="1 2">CCMA-1212</strain>
    </source>
</reference>
<name>A0ABY2H695_9HYPO</name>
<protein>
    <submittedName>
        <fullName evidence="1">Uncharacterized protein</fullName>
    </submittedName>
</protein>
<gene>
    <name evidence="1" type="ORF">CCMA1212_004812</name>
</gene>
<proteinExistence type="predicted"/>